<dbReference type="AlphaFoldDB" id="A0A0L8H5W8"/>
<protein>
    <submittedName>
        <fullName evidence="1">Uncharacterized protein</fullName>
    </submittedName>
</protein>
<gene>
    <name evidence="1" type="ORF">OCBIM_22021707mg</name>
</gene>
<dbReference type="EMBL" id="KQ419088">
    <property type="protein sequence ID" value="KOF84648.1"/>
    <property type="molecule type" value="Genomic_DNA"/>
</dbReference>
<proteinExistence type="predicted"/>
<evidence type="ECO:0000313" key="1">
    <source>
        <dbReference type="EMBL" id="KOF84648.1"/>
    </source>
</evidence>
<reference evidence="1" key="1">
    <citation type="submission" date="2015-07" db="EMBL/GenBank/DDBJ databases">
        <title>MeaNS - Measles Nucleotide Surveillance Program.</title>
        <authorList>
            <person name="Tran T."/>
            <person name="Druce J."/>
        </authorList>
    </citation>
    <scope>NUCLEOTIDE SEQUENCE</scope>
    <source>
        <strain evidence="1">UCB-OBI-ISO-001</strain>
        <tissue evidence="1">Gonad</tissue>
    </source>
</reference>
<name>A0A0L8H5W8_OCTBM</name>
<organism evidence="1">
    <name type="scientific">Octopus bimaculoides</name>
    <name type="common">California two-spotted octopus</name>
    <dbReference type="NCBI Taxonomy" id="37653"/>
    <lineage>
        <taxon>Eukaryota</taxon>
        <taxon>Metazoa</taxon>
        <taxon>Spiralia</taxon>
        <taxon>Lophotrochozoa</taxon>
        <taxon>Mollusca</taxon>
        <taxon>Cephalopoda</taxon>
        <taxon>Coleoidea</taxon>
        <taxon>Octopodiformes</taxon>
        <taxon>Octopoda</taxon>
        <taxon>Incirrata</taxon>
        <taxon>Octopodidae</taxon>
        <taxon>Octopus</taxon>
    </lineage>
</organism>
<sequence>MIICKIYVTSVSITEKKKKKFRYQLFCARRGEIESSQLSPSEDCLFMHDLRANYQAVIWRRCLQSEPFLPNPIDCEE</sequence>
<accession>A0A0L8H5W8</accession>